<sequence length="133" mass="14942">MKKTLITLAAAAAALTTLSAPAIASARPAHVVVVTDHRGSGWNHRDDRASAQLNNRIARLDARIDQGRRTGQISYREGRRLNNELNLISSQKRSFERSGRGLSVNEISLLDNRLDRLQGQIRYEKHDFDNRRG</sequence>
<protein>
    <submittedName>
        <fullName evidence="2">Uncharacterized protein</fullName>
    </submittedName>
</protein>
<evidence type="ECO:0000313" key="3">
    <source>
        <dbReference type="Proteomes" id="UP000199150"/>
    </source>
</evidence>
<dbReference type="RefSeq" id="WP_090645391.1">
    <property type="nucleotide sequence ID" value="NZ_CBCRYE010000001.1"/>
</dbReference>
<reference evidence="3" key="1">
    <citation type="submission" date="2016-10" db="EMBL/GenBank/DDBJ databases">
        <authorList>
            <person name="Varghese N."/>
            <person name="Submissions S."/>
        </authorList>
    </citation>
    <scope>NUCLEOTIDE SEQUENCE [LARGE SCALE GENOMIC DNA]</scope>
    <source>
        <strain evidence="3">CGMCC 1.3431</strain>
    </source>
</reference>
<evidence type="ECO:0000313" key="2">
    <source>
        <dbReference type="EMBL" id="SCW46402.1"/>
    </source>
</evidence>
<feature type="chain" id="PRO_5011700459" evidence="1">
    <location>
        <begin position="25"/>
        <end position="133"/>
    </location>
</feature>
<dbReference type="Proteomes" id="UP000199150">
    <property type="component" value="Unassembled WGS sequence"/>
</dbReference>
<feature type="signal peptide" evidence="1">
    <location>
        <begin position="1"/>
        <end position="24"/>
    </location>
</feature>
<organism evidence="2 3">
    <name type="scientific">Asticcacaulis taihuensis</name>
    <dbReference type="NCBI Taxonomy" id="260084"/>
    <lineage>
        <taxon>Bacteria</taxon>
        <taxon>Pseudomonadati</taxon>
        <taxon>Pseudomonadota</taxon>
        <taxon>Alphaproteobacteria</taxon>
        <taxon>Caulobacterales</taxon>
        <taxon>Caulobacteraceae</taxon>
        <taxon>Asticcacaulis</taxon>
    </lineage>
</organism>
<dbReference type="AlphaFoldDB" id="A0A1G4QPF3"/>
<gene>
    <name evidence="2" type="ORF">SAMN02927928_1411</name>
</gene>
<dbReference type="EMBL" id="FMTS01000001">
    <property type="protein sequence ID" value="SCW46402.1"/>
    <property type="molecule type" value="Genomic_DNA"/>
</dbReference>
<accession>A0A1G4QPF3</accession>
<keyword evidence="1" id="KW-0732">Signal</keyword>
<dbReference type="OrthoDB" id="7173941at2"/>
<proteinExistence type="predicted"/>
<name>A0A1G4QPF3_9CAUL</name>
<keyword evidence="3" id="KW-1185">Reference proteome</keyword>
<evidence type="ECO:0000256" key="1">
    <source>
        <dbReference type="SAM" id="SignalP"/>
    </source>
</evidence>